<dbReference type="GO" id="GO:0016989">
    <property type="term" value="F:sigma factor antagonist activity"/>
    <property type="evidence" value="ECO:0007669"/>
    <property type="project" value="TreeGrafter"/>
</dbReference>
<evidence type="ECO:0000259" key="2">
    <source>
        <dbReference type="Pfam" id="PF04773"/>
    </source>
</evidence>
<dbReference type="OrthoDB" id="1099963at2"/>
<dbReference type="Gene3D" id="2.60.120.1440">
    <property type="match status" value="1"/>
</dbReference>
<name>A0A1H7UWH5_OLID1</name>
<sequence>MTKDRLLLLVTAYLENQIQPADYQELVDYIHQHYEDKTLADVINQLSEELEFAKDQEVPSGEIYQAIMRDERFNRGRRSFFSKKKLRKTLWASASIAASIILMLVIFKVEFKWPGQSSSKANLASKIVPGSKKAVLTLADGKTIELDSSSSKALVMQGDARLQIDKGTLMYEATAVDAKNTIPLQNTITTPAGGEYQAVLPDGSKVWLNAASSIRFPVKFTEGVRKVSITGEVYFEVAKKREQPFFVEAKNVLVKVLGTHFNVSAYPDDQQVHTTLLEGSVQVAKGDNKSLLKPGEQARVRDQGEEIEVHKIDIEEVLAWKEGYFFFNHEPLESVMKKMSRWYDVEIVYKGDLSGRKFDGTISRMDDIQQMIKALEMLKTAHFVIEGRRVIVMD</sequence>
<dbReference type="Gene3D" id="3.55.50.30">
    <property type="match status" value="1"/>
</dbReference>
<evidence type="ECO:0000313" key="5">
    <source>
        <dbReference type="Proteomes" id="UP000199421"/>
    </source>
</evidence>
<accession>A0A1H7UWH5</accession>
<dbReference type="FunFam" id="2.60.120.1440:FF:000001">
    <property type="entry name" value="Putative anti-sigma factor"/>
    <property type="match status" value="1"/>
</dbReference>
<dbReference type="InterPro" id="IPR012373">
    <property type="entry name" value="Ferrdict_sens_TM"/>
</dbReference>
<dbReference type="Proteomes" id="UP000199421">
    <property type="component" value="Unassembled WGS sequence"/>
</dbReference>
<proteinExistence type="predicted"/>
<dbReference type="RefSeq" id="WP_093327833.1">
    <property type="nucleotide sequence ID" value="NZ_FOAF01000006.1"/>
</dbReference>
<feature type="transmembrane region" description="Helical" evidence="1">
    <location>
        <begin position="89"/>
        <end position="107"/>
    </location>
</feature>
<gene>
    <name evidence="4" type="ORF">SAMN05661044_03961</name>
</gene>
<keyword evidence="5" id="KW-1185">Reference proteome</keyword>
<dbReference type="InterPro" id="IPR032508">
    <property type="entry name" value="FecR_C"/>
</dbReference>
<dbReference type="PANTHER" id="PTHR30273:SF2">
    <property type="entry name" value="PROTEIN FECR"/>
    <property type="match status" value="1"/>
</dbReference>
<keyword evidence="1" id="KW-0472">Membrane</keyword>
<feature type="domain" description="Protein FecR C-terminal" evidence="3">
    <location>
        <begin position="324"/>
        <end position="392"/>
    </location>
</feature>
<dbReference type="STRING" id="407022.SAMN05661044_03961"/>
<dbReference type="EMBL" id="FOAF01000006">
    <property type="protein sequence ID" value="SEM00817.1"/>
    <property type="molecule type" value="Genomic_DNA"/>
</dbReference>
<keyword evidence="1" id="KW-0812">Transmembrane</keyword>
<protein>
    <submittedName>
        <fullName evidence="4">FecR family protein</fullName>
    </submittedName>
</protein>
<dbReference type="PANTHER" id="PTHR30273">
    <property type="entry name" value="PERIPLASMIC SIGNAL SENSOR AND SIGMA FACTOR ACTIVATOR FECR-RELATED"/>
    <property type="match status" value="1"/>
</dbReference>
<evidence type="ECO:0000259" key="3">
    <source>
        <dbReference type="Pfam" id="PF16344"/>
    </source>
</evidence>
<organism evidence="4 5">
    <name type="scientific">Olivibacter domesticus</name>
    <name type="common">Pseudosphingobacterium domesticum</name>
    <dbReference type="NCBI Taxonomy" id="407022"/>
    <lineage>
        <taxon>Bacteria</taxon>
        <taxon>Pseudomonadati</taxon>
        <taxon>Bacteroidota</taxon>
        <taxon>Sphingobacteriia</taxon>
        <taxon>Sphingobacteriales</taxon>
        <taxon>Sphingobacteriaceae</taxon>
        <taxon>Olivibacter</taxon>
    </lineage>
</organism>
<dbReference type="Pfam" id="PF16344">
    <property type="entry name" value="FecR_C"/>
    <property type="match status" value="1"/>
</dbReference>
<dbReference type="Pfam" id="PF04773">
    <property type="entry name" value="FecR"/>
    <property type="match status" value="1"/>
</dbReference>
<reference evidence="5" key="1">
    <citation type="submission" date="2016-10" db="EMBL/GenBank/DDBJ databases">
        <authorList>
            <person name="Varghese N."/>
            <person name="Submissions S."/>
        </authorList>
    </citation>
    <scope>NUCLEOTIDE SEQUENCE [LARGE SCALE GENOMIC DNA]</scope>
    <source>
        <strain evidence="5">DSM 18733</strain>
    </source>
</reference>
<dbReference type="InterPro" id="IPR006860">
    <property type="entry name" value="FecR"/>
</dbReference>
<evidence type="ECO:0000313" key="4">
    <source>
        <dbReference type="EMBL" id="SEM00817.1"/>
    </source>
</evidence>
<dbReference type="AlphaFoldDB" id="A0A1H7UWH5"/>
<evidence type="ECO:0000256" key="1">
    <source>
        <dbReference type="SAM" id="Phobius"/>
    </source>
</evidence>
<feature type="domain" description="FecR protein" evidence="2">
    <location>
        <begin position="187"/>
        <end position="282"/>
    </location>
</feature>
<keyword evidence="1" id="KW-1133">Transmembrane helix</keyword>